<dbReference type="AlphaFoldDB" id="A0A087HH58"/>
<dbReference type="Pfam" id="PF02365">
    <property type="entry name" value="NAM"/>
    <property type="match status" value="1"/>
</dbReference>
<keyword evidence="20" id="KW-1185">Reference proteome</keyword>
<evidence type="ECO:0000256" key="1">
    <source>
        <dbReference type="ARBA" id="ARBA00004191"/>
    </source>
</evidence>
<comment type="similarity">
    <text evidence="2 17">Belongs to the glycosyl hydrolase 28 family.</text>
</comment>
<evidence type="ECO:0000256" key="8">
    <source>
        <dbReference type="ARBA" id="ARBA00022801"/>
    </source>
</evidence>
<keyword evidence="10" id="KW-0238">DNA-binding</keyword>
<dbReference type="EMBL" id="CM002870">
    <property type="protein sequence ID" value="KFK41460.1"/>
    <property type="molecule type" value="Genomic_DNA"/>
</dbReference>
<dbReference type="InterPro" id="IPR006626">
    <property type="entry name" value="PbH1"/>
</dbReference>
<keyword evidence="4" id="KW-0134">Cell wall</keyword>
<evidence type="ECO:0000256" key="13">
    <source>
        <dbReference type="ARBA" id="ARBA00023295"/>
    </source>
</evidence>
<dbReference type="GO" id="GO:0003677">
    <property type="term" value="F:DNA binding"/>
    <property type="evidence" value="ECO:0007669"/>
    <property type="project" value="UniProtKB-KW"/>
</dbReference>
<evidence type="ECO:0000256" key="6">
    <source>
        <dbReference type="ARBA" id="ARBA00022729"/>
    </source>
</evidence>
<dbReference type="Gene3D" id="2.170.150.80">
    <property type="entry name" value="NAC domain"/>
    <property type="match status" value="1"/>
</dbReference>
<keyword evidence="8 17" id="KW-0378">Hydrolase</keyword>
<dbReference type="InterPro" id="IPR003441">
    <property type="entry name" value="NAC-dom"/>
</dbReference>
<dbReference type="GO" id="GO:0071555">
    <property type="term" value="P:cell wall organization"/>
    <property type="evidence" value="ECO:0007669"/>
    <property type="project" value="UniProtKB-KW"/>
</dbReference>
<comment type="catalytic activity">
    <reaction evidence="15">
        <text>(1,4-alpha-D-galacturonosyl)n+m + H2O = (1,4-alpha-D-galacturonosyl)n + (1,4-alpha-D-galacturonosyl)m.</text>
        <dbReference type="EC" id="3.2.1.15"/>
    </reaction>
</comment>
<dbReference type="GO" id="GO:0006355">
    <property type="term" value="P:regulation of DNA-templated transcription"/>
    <property type="evidence" value="ECO:0007669"/>
    <property type="project" value="InterPro"/>
</dbReference>
<dbReference type="PROSITE" id="PS00502">
    <property type="entry name" value="POLYGALACTURONASE"/>
    <property type="match status" value="1"/>
</dbReference>
<comment type="subcellular location">
    <subcellularLocation>
        <location evidence="1">Secreted</location>
        <location evidence="1">Cell wall</location>
    </subcellularLocation>
</comment>
<feature type="active site" evidence="16">
    <location>
        <position position="273"/>
    </location>
</feature>
<evidence type="ECO:0000256" key="9">
    <source>
        <dbReference type="ARBA" id="ARBA00023015"/>
    </source>
</evidence>
<dbReference type="SUPFAM" id="SSF51126">
    <property type="entry name" value="Pectin lyase-like"/>
    <property type="match status" value="1"/>
</dbReference>
<proteinExistence type="inferred from homology"/>
<evidence type="ECO:0000256" key="15">
    <source>
        <dbReference type="ARBA" id="ARBA00034074"/>
    </source>
</evidence>
<reference evidence="20" key="1">
    <citation type="journal article" date="2015" name="Nat. Plants">
        <title>Genome expansion of Arabis alpina linked with retrotransposition and reduced symmetric DNA methylation.</title>
        <authorList>
            <person name="Willing E.M."/>
            <person name="Rawat V."/>
            <person name="Mandakova T."/>
            <person name="Maumus F."/>
            <person name="James G.V."/>
            <person name="Nordstroem K.J."/>
            <person name="Becker C."/>
            <person name="Warthmann N."/>
            <person name="Chica C."/>
            <person name="Szarzynska B."/>
            <person name="Zytnicki M."/>
            <person name="Albani M.C."/>
            <person name="Kiefer C."/>
            <person name="Bergonzi S."/>
            <person name="Castaings L."/>
            <person name="Mateos J.L."/>
            <person name="Berns M.C."/>
            <person name="Bujdoso N."/>
            <person name="Piofczyk T."/>
            <person name="de Lorenzo L."/>
            <person name="Barrero-Sicilia C."/>
            <person name="Mateos I."/>
            <person name="Piednoel M."/>
            <person name="Hagmann J."/>
            <person name="Chen-Min-Tao R."/>
            <person name="Iglesias-Fernandez R."/>
            <person name="Schuster S.C."/>
            <person name="Alonso-Blanco C."/>
            <person name="Roudier F."/>
            <person name="Carbonero P."/>
            <person name="Paz-Ares J."/>
            <person name="Davis S.J."/>
            <person name="Pecinka A."/>
            <person name="Quesneville H."/>
            <person name="Colot V."/>
            <person name="Lysak M.A."/>
            <person name="Weigel D."/>
            <person name="Coupland G."/>
            <person name="Schneeberger K."/>
        </authorList>
    </citation>
    <scope>NUCLEOTIDE SEQUENCE [LARGE SCALE GENOMIC DNA]</scope>
    <source>
        <strain evidence="20">cv. Pajares</strain>
    </source>
</reference>
<evidence type="ECO:0000256" key="17">
    <source>
        <dbReference type="RuleBase" id="RU361169"/>
    </source>
</evidence>
<evidence type="ECO:0000256" key="10">
    <source>
        <dbReference type="ARBA" id="ARBA00023125"/>
    </source>
</evidence>
<evidence type="ECO:0000256" key="7">
    <source>
        <dbReference type="ARBA" id="ARBA00022737"/>
    </source>
</evidence>
<keyword evidence="14" id="KW-0961">Cell wall biogenesis/degradation</keyword>
<name>A0A087HH58_ARAAL</name>
<dbReference type="InterPro" id="IPR000743">
    <property type="entry name" value="Glyco_hydro_28"/>
</dbReference>
<accession>A0A087HH58</accession>
<evidence type="ECO:0000256" key="16">
    <source>
        <dbReference type="PROSITE-ProRule" id="PRU10052"/>
    </source>
</evidence>
<evidence type="ECO:0000313" key="19">
    <source>
        <dbReference type="EMBL" id="KFK41460.1"/>
    </source>
</evidence>
<keyword evidence="11" id="KW-0804">Transcription</keyword>
<gene>
    <name evidence="19" type="ordered locus">AALP_Aa2g133700</name>
</gene>
<dbReference type="FunFam" id="2.160.20.10:FF:000032">
    <property type="entry name" value="Pectin lyase-like superfamily protein"/>
    <property type="match status" value="1"/>
</dbReference>
<sequence length="559" mass="62245">MLAMLIVTSSGTEYRELDILGDLENLDVPQDDIDEDMMIFDFSCLTSQNSGKNLVNVDSFGAVGDGVSDDTQAFTSAWKIACSAPKSVLLVPQGRRYLVNATKFNGPCQEKLIIQIDGTIVAPDDPSQWNPRFQRVWLEFTKLQGVAFQGNGVIDGSGAKWWAASCKKNKTNPCIGAPTALTIDSSSGVYVRGLTIRNSQQMHMSISRSNTVRISRVMVTSPGDSPNTDGIHITASTNVVVQDCKISTGDDCVSIVNESTRIKMKKIYCGPGHGISIGSLGKGNSTATVTAIVLDTAYLKNTTNGLRIKTWQGGNGFVKGVRFENVVMENVSNPIIIDQFYCDSPSTCQNQTSAVHITEVMYRNITGTTKSKKAIKFACSDAVPCSHIVLNNVNLEGRDGNGEVRSRISNEEIIERYLRPKVDGELTTMPGFIVELEEDLYTREPWLLPHVTHPTLNPREWFYFGKRNRKYLMAEGVHFEGSWVPIQGRCPIRSNETGEAIGGTMRFRYAFRKKEDKDSDMLWSNWFMREYRLFDNVKGTLHQRQVLCKITCNDKNFID</sequence>
<dbReference type="Gramene" id="KFK41460">
    <property type="protein sequence ID" value="KFK41460"/>
    <property type="gene ID" value="AALP_AA2G133700"/>
</dbReference>
<dbReference type="SUPFAM" id="SSF101941">
    <property type="entry name" value="NAC domain"/>
    <property type="match status" value="1"/>
</dbReference>
<keyword evidence="9" id="KW-0805">Transcription regulation</keyword>
<evidence type="ECO:0000256" key="12">
    <source>
        <dbReference type="ARBA" id="ARBA00023242"/>
    </source>
</evidence>
<evidence type="ECO:0000256" key="3">
    <source>
        <dbReference type="ARBA" id="ARBA00012736"/>
    </source>
</evidence>
<dbReference type="GO" id="GO:0004650">
    <property type="term" value="F:polygalacturonase activity"/>
    <property type="evidence" value="ECO:0007669"/>
    <property type="project" value="UniProtKB-EC"/>
</dbReference>
<keyword evidence="12" id="KW-0539">Nucleus</keyword>
<dbReference type="InterPro" id="IPR036093">
    <property type="entry name" value="NAC_dom_sf"/>
</dbReference>
<dbReference type="eggNOG" id="KOG4197">
    <property type="taxonomic scope" value="Eukaryota"/>
</dbReference>
<dbReference type="GO" id="GO:0005975">
    <property type="term" value="P:carbohydrate metabolic process"/>
    <property type="evidence" value="ECO:0007669"/>
    <property type="project" value="InterPro"/>
</dbReference>
<dbReference type="SMART" id="SM00710">
    <property type="entry name" value="PbH1"/>
    <property type="match status" value="3"/>
</dbReference>
<evidence type="ECO:0000259" key="18">
    <source>
        <dbReference type="PROSITE" id="PS51005"/>
    </source>
</evidence>
<dbReference type="OMA" id="GPCQEKL"/>
<evidence type="ECO:0000313" key="20">
    <source>
        <dbReference type="Proteomes" id="UP000029120"/>
    </source>
</evidence>
<dbReference type="InterPro" id="IPR012334">
    <property type="entry name" value="Pectin_lyas_fold"/>
</dbReference>
<keyword evidence="13 17" id="KW-0326">Glycosidase</keyword>
<organism evidence="19 20">
    <name type="scientific">Arabis alpina</name>
    <name type="common">Alpine rock-cress</name>
    <dbReference type="NCBI Taxonomy" id="50452"/>
    <lineage>
        <taxon>Eukaryota</taxon>
        <taxon>Viridiplantae</taxon>
        <taxon>Streptophyta</taxon>
        <taxon>Embryophyta</taxon>
        <taxon>Tracheophyta</taxon>
        <taxon>Spermatophyta</taxon>
        <taxon>Magnoliopsida</taxon>
        <taxon>eudicotyledons</taxon>
        <taxon>Gunneridae</taxon>
        <taxon>Pentapetalae</taxon>
        <taxon>rosids</taxon>
        <taxon>malvids</taxon>
        <taxon>Brassicales</taxon>
        <taxon>Brassicaceae</taxon>
        <taxon>Arabideae</taxon>
        <taxon>Arabis</taxon>
    </lineage>
</organism>
<evidence type="ECO:0000256" key="11">
    <source>
        <dbReference type="ARBA" id="ARBA00023163"/>
    </source>
</evidence>
<keyword evidence="7" id="KW-0677">Repeat</keyword>
<dbReference type="EC" id="3.2.1.15" evidence="3"/>
<dbReference type="PROSITE" id="PS51005">
    <property type="entry name" value="NAC"/>
    <property type="match status" value="1"/>
</dbReference>
<evidence type="ECO:0000256" key="14">
    <source>
        <dbReference type="ARBA" id="ARBA00023316"/>
    </source>
</evidence>
<dbReference type="Proteomes" id="UP000029120">
    <property type="component" value="Chromosome 2"/>
</dbReference>
<dbReference type="OrthoDB" id="187139at2759"/>
<dbReference type="Gene3D" id="2.160.20.10">
    <property type="entry name" value="Single-stranded right-handed beta-helix, Pectin lyase-like"/>
    <property type="match status" value="1"/>
</dbReference>
<evidence type="ECO:0000256" key="5">
    <source>
        <dbReference type="ARBA" id="ARBA00022525"/>
    </source>
</evidence>
<keyword evidence="6" id="KW-0732">Signal</keyword>
<dbReference type="Pfam" id="PF00295">
    <property type="entry name" value="Glyco_hydro_28"/>
    <property type="match status" value="1"/>
</dbReference>
<keyword evidence="5" id="KW-0964">Secreted</keyword>
<evidence type="ECO:0000256" key="2">
    <source>
        <dbReference type="ARBA" id="ARBA00008834"/>
    </source>
</evidence>
<protein>
    <recommendedName>
        <fullName evidence="3">endo-polygalacturonase</fullName>
        <ecNumber evidence="3">3.2.1.15</ecNumber>
    </recommendedName>
</protein>
<dbReference type="PANTHER" id="PTHR31375">
    <property type="match status" value="1"/>
</dbReference>
<dbReference type="InterPro" id="IPR011050">
    <property type="entry name" value="Pectin_lyase_fold/virulence"/>
</dbReference>
<feature type="domain" description="NAC" evidence="18">
    <location>
        <begin position="400"/>
        <end position="553"/>
    </location>
</feature>
<evidence type="ECO:0000256" key="4">
    <source>
        <dbReference type="ARBA" id="ARBA00022512"/>
    </source>
</evidence>